<keyword evidence="6" id="KW-0228">DNA excision</keyword>
<organism evidence="11">
    <name type="scientific">marine sediment metagenome</name>
    <dbReference type="NCBI Taxonomy" id="412755"/>
    <lineage>
        <taxon>unclassified sequences</taxon>
        <taxon>metagenomes</taxon>
        <taxon>ecological metagenomes</taxon>
    </lineage>
</organism>
<reference evidence="11" key="1">
    <citation type="journal article" date="2014" name="Front. Microbiol.">
        <title>High frequency of phylogenetically diverse reductive dehalogenase-homologous genes in deep subseafloor sedimentary metagenomes.</title>
        <authorList>
            <person name="Kawai M."/>
            <person name="Futagami T."/>
            <person name="Toyoda A."/>
            <person name="Takaki Y."/>
            <person name="Nishi S."/>
            <person name="Hori S."/>
            <person name="Arai W."/>
            <person name="Tsubouchi T."/>
            <person name="Morono Y."/>
            <person name="Uchiyama I."/>
            <person name="Ito T."/>
            <person name="Fujiyama A."/>
            <person name="Inagaki F."/>
            <person name="Takami H."/>
        </authorList>
    </citation>
    <scope>NUCLEOTIDE SEQUENCE</scope>
    <source>
        <strain evidence="11">Expedition CK06-06</strain>
    </source>
</reference>
<evidence type="ECO:0000256" key="8">
    <source>
        <dbReference type="ARBA" id="ARBA00022881"/>
    </source>
</evidence>
<evidence type="ECO:0000256" key="4">
    <source>
        <dbReference type="ARBA" id="ARBA00022741"/>
    </source>
</evidence>
<gene>
    <name evidence="11" type="ORF">S01H4_52332</name>
</gene>
<evidence type="ECO:0000313" key="11">
    <source>
        <dbReference type="EMBL" id="GAH11865.1"/>
    </source>
</evidence>
<evidence type="ECO:0000256" key="3">
    <source>
        <dbReference type="ARBA" id="ARBA00022737"/>
    </source>
</evidence>
<evidence type="ECO:0008006" key="12">
    <source>
        <dbReference type="Google" id="ProtNLM"/>
    </source>
</evidence>
<accession>X1DUE8</accession>
<dbReference type="SUPFAM" id="SSF52540">
    <property type="entry name" value="P-loop containing nucleoside triphosphate hydrolases"/>
    <property type="match status" value="1"/>
</dbReference>
<dbReference type="PANTHER" id="PTHR43152">
    <property type="entry name" value="UVRABC SYSTEM PROTEIN A"/>
    <property type="match status" value="1"/>
</dbReference>
<dbReference type="EMBL" id="BART01029887">
    <property type="protein sequence ID" value="GAH11865.1"/>
    <property type="molecule type" value="Genomic_DNA"/>
</dbReference>
<keyword evidence="10" id="KW-0234">DNA repair</keyword>
<dbReference type="PANTHER" id="PTHR43152:SF3">
    <property type="entry name" value="UVRABC SYSTEM PROTEIN A"/>
    <property type="match status" value="1"/>
</dbReference>
<dbReference type="Gene3D" id="3.40.50.300">
    <property type="entry name" value="P-loop containing nucleotide triphosphate hydrolases"/>
    <property type="match status" value="1"/>
</dbReference>
<evidence type="ECO:0000256" key="5">
    <source>
        <dbReference type="ARBA" id="ARBA00022763"/>
    </source>
</evidence>
<comment type="caution">
    <text evidence="11">The sequence shown here is derived from an EMBL/GenBank/DDBJ whole genome shotgun (WGS) entry which is preliminary data.</text>
</comment>
<dbReference type="GO" id="GO:0006281">
    <property type="term" value="P:DNA repair"/>
    <property type="evidence" value="ECO:0007669"/>
    <property type="project" value="UniProtKB-KW"/>
</dbReference>
<evidence type="ECO:0000256" key="6">
    <source>
        <dbReference type="ARBA" id="ARBA00022769"/>
    </source>
</evidence>
<keyword evidence="5" id="KW-0227">DNA damage</keyword>
<protein>
    <recommendedName>
        <fullName evidence="12">UvrA DNA-binding domain-containing protein</fullName>
    </recommendedName>
</protein>
<dbReference type="GO" id="GO:0004518">
    <property type="term" value="F:nuclease activity"/>
    <property type="evidence" value="ECO:0007669"/>
    <property type="project" value="UniProtKB-KW"/>
</dbReference>
<evidence type="ECO:0000256" key="9">
    <source>
        <dbReference type="ARBA" id="ARBA00023125"/>
    </source>
</evidence>
<feature type="non-terminal residue" evidence="11">
    <location>
        <position position="1"/>
    </location>
</feature>
<dbReference type="AlphaFoldDB" id="X1DUE8"/>
<dbReference type="GO" id="GO:0005524">
    <property type="term" value="F:ATP binding"/>
    <property type="evidence" value="ECO:0007669"/>
    <property type="project" value="UniProtKB-KW"/>
</dbReference>
<keyword evidence="9" id="KW-0238">DNA-binding</keyword>
<evidence type="ECO:0000256" key="7">
    <source>
        <dbReference type="ARBA" id="ARBA00022840"/>
    </source>
</evidence>
<proteinExistence type="predicted"/>
<dbReference type="InterPro" id="IPR027417">
    <property type="entry name" value="P-loop_NTPase"/>
</dbReference>
<evidence type="ECO:0000256" key="10">
    <source>
        <dbReference type="ARBA" id="ARBA00023204"/>
    </source>
</evidence>
<keyword evidence="8" id="KW-0267">Excision nuclease</keyword>
<keyword evidence="7" id="KW-0067">ATP-binding</keyword>
<sequence length="155" mass="17084">KEIVERLGFLENVGLSYLTLDRSAHSLSGGESQRIRLATQIGSKLTGVLYVLDEPSIGLHRRDNQRLLQTLLQMRDLGNTVLVVEHDEETIRAADYVIDIGPGAGINGGEIIFAGPPSELSAHETSLTGQYLSGRKRIAFHLCPPIFRTHGKTRR</sequence>
<evidence type="ECO:0000256" key="1">
    <source>
        <dbReference type="ARBA" id="ARBA00004496"/>
    </source>
</evidence>
<comment type="subcellular location">
    <subcellularLocation>
        <location evidence="1">Cytoplasm</location>
    </subcellularLocation>
</comment>
<evidence type="ECO:0000256" key="2">
    <source>
        <dbReference type="ARBA" id="ARBA00022490"/>
    </source>
</evidence>
<keyword evidence="3" id="KW-0677">Repeat</keyword>
<name>X1DUE8_9ZZZZ</name>
<dbReference type="FunFam" id="3.40.50.300:FF:000272">
    <property type="entry name" value="UvrABC system protein A"/>
    <property type="match status" value="1"/>
</dbReference>
<dbReference type="GO" id="GO:0005737">
    <property type="term" value="C:cytoplasm"/>
    <property type="evidence" value="ECO:0007669"/>
    <property type="project" value="UniProtKB-SubCell"/>
</dbReference>
<dbReference type="GO" id="GO:0003677">
    <property type="term" value="F:DNA binding"/>
    <property type="evidence" value="ECO:0007669"/>
    <property type="project" value="UniProtKB-KW"/>
</dbReference>
<keyword evidence="2" id="KW-0963">Cytoplasm</keyword>
<keyword evidence="4" id="KW-0547">Nucleotide-binding</keyword>
<dbReference type="Gene3D" id="1.20.1580.10">
    <property type="entry name" value="ABC transporter ATPase like domain"/>
    <property type="match status" value="1"/>
</dbReference>